<reference evidence="12" key="1">
    <citation type="submission" date="2008-06" db="EMBL/GenBank/DDBJ databases">
        <authorList>
            <person name="Lorenzi H."/>
            <person name="Inman J."/>
            <person name="Miller J."/>
            <person name="Schobel S."/>
            <person name="Amedeo P."/>
            <person name="Caler E.V."/>
            <person name="da Silva J."/>
        </authorList>
    </citation>
    <scope>NUCLEOTIDE SEQUENCE [LARGE SCALE GENOMIC DNA]</scope>
    <source>
        <strain evidence="12">RN66</strain>
    </source>
</reference>
<evidence type="ECO:0000256" key="6">
    <source>
        <dbReference type="ARBA" id="ARBA00022777"/>
    </source>
</evidence>
<keyword evidence="13" id="KW-1185">Reference proteome</keyword>
<dbReference type="InterPro" id="IPR022953">
    <property type="entry name" value="ATP_PFK"/>
</dbReference>
<dbReference type="SUPFAM" id="SSF53784">
    <property type="entry name" value="Phosphofructokinase"/>
    <property type="match status" value="2"/>
</dbReference>
<dbReference type="EMBL" id="DS989726">
    <property type="protein sequence ID" value="EEA05231.1"/>
    <property type="molecule type" value="Genomic_DNA"/>
</dbReference>
<dbReference type="HAMAP" id="MF_01980">
    <property type="entry name" value="Phosphofructokinase_II_Long"/>
    <property type="match status" value="1"/>
</dbReference>
<evidence type="ECO:0000259" key="11">
    <source>
        <dbReference type="Pfam" id="PF00365"/>
    </source>
</evidence>
<comment type="pathway">
    <text evidence="10">Carbohydrate degradation; glycolysis; D-glyceraldehyde 3-phosphate and glycerone phosphate from D-glucose: step 3/4.</text>
</comment>
<dbReference type="OMA" id="MICSGRH"/>
<dbReference type="GO" id="GO:0047334">
    <property type="term" value="F:diphosphate-fructose-6-phosphate 1-phosphotransferase activity"/>
    <property type="evidence" value="ECO:0007669"/>
    <property type="project" value="UniProtKB-EC"/>
</dbReference>
<dbReference type="PANTHER" id="PTHR43650:SF1">
    <property type="entry name" value="PYROPHOSPHATE--FRUCTOSE 6-PHOSPHATE 1-PHOSPHOTRANSFERASE SUBUNIT BETA 2"/>
    <property type="match status" value="1"/>
</dbReference>
<keyword evidence="4 10" id="KW-0808">Transferase</keyword>
<gene>
    <name evidence="12" type="ORF">CMU_043050</name>
</gene>
<dbReference type="EC" id="2.7.1.90" evidence="10"/>
<feature type="binding site" evidence="10">
    <location>
        <position position="342"/>
    </location>
    <ligand>
        <name>substrate</name>
    </ligand>
</feature>
<evidence type="ECO:0000256" key="8">
    <source>
        <dbReference type="ARBA" id="ARBA00023152"/>
    </source>
</evidence>
<dbReference type="Pfam" id="PF00365">
    <property type="entry name" value="PFK"/>
    <property type="match status" value="2"/>
</dbReference>
<evidence type="ECO:0000256" key="1">
    <source>
        <dbReference type="ARBA" id="ARBA00001946"/>
    </source>
</evidence>
<feature type="binding site" evidence="10">
    <location>
        <position position="206"/>
    </location>
    <ligand>
        <name>Mg(2+)</name>
        <dbReference type="ChEBI" id="CHEBI:18420"/>
        <note>catalytic</note>
    </ligand>
</feature>
<keyword evidence="3 10" id="KW-0963">Cytoplasm</keyword>
<comment type="subunit">
    <text evidence="10">Tetramer of two alpha (regulatory) and two beta (catalytic) chains.</text>
</comment>
<evidence type="ECO:0000256" key="10">
    <source>
        <dbReference type="HAMAP-Rule" id="MF_03185"/>
    </source>
</evidence>
<comment type="function">
    <text evidence="2 10">Catalyzes the phosphorylation of D-fructose 6-phosphate, the first committing step of glycolysis. Uses inorganic phosphate (PPi) as phosphoryl donor instead of ATP like common ATP-dependent phosphofructokinases (ATP-PFKs), which renders the reaction reversible, and can thus function both in glycolysis and gluconeogenesis. Consistently, PPi-PFK can replace the enzymes of both the forward (ATP-PFK) and reverse (fructose-bisphosphatase (FBPase)) reactions.</text>
</comment>
<dbReference type="UniPathway" id="UPA00109">
    <property type="reaction ID" value="UER00182"/>
</dbReference>
<dbReference type="GO" id="GO:0046872">
    <property type="term" value="F:metal ion binding"/>
    <property type="evidence" value="ECO:0007669"/>
    <property type="project" value="UniProtKB-KW"/>
</dbReference>
<evidence type="ECO:0000256" key="5">
    <source>
        <dbReference type="ARBA" id="ARBA00022723"/>
    </source>
</evidence>
<dbReference type="Gene3D" id="1.10.10.480">
    <property type="entry name" value="Phosphofructokinase, domain 3"/>
    <property type="match status" value="1"/>
</dbReference>
<protein>
    <recommendedName>
        <fullName evidence="10">Pyrophosphate--fructose 6-phosphate 1-phosphotransferase</fullName>
        <ecNumber evidence="10">2.7.1.90</ecNumber>
    </recommendedName>
    <alternativeName>
        <fullName evidence="10">6-phosphofructokinase, pyrophosphate dependent</fullName>
    </alternativeName>
    <alternativeName>
        <fullName evidence="10">PPi-dependent phosphofructokinase</fullName>
        <shortName evidence="10">PPi-PFK</shortName>
    </alternativeName>
    <alternativeName>
        <fullName evidence="10">Pyrophosphate-dependent 6-phosphofructose-1-kinase</fullName>
    </alternativeName>
</protein>
<dbReference type="Gene3D" id="3.40.50.450">
    <property type="match status" value="1"/>
</dbReference>
<comment type="similarity">
    <text evidence="10">Belongs to the phosphofructokinase type A (PFKA) family. PPi-dependent PFK group II subfamily. Clade 'Long' sub-subfamily.</text>
</comment>
<comment type="subcellular location">
    <subcellularLocation>
        <location evidence="10">Cytoplasm</location>
    </subcellularLocation>
</comment>
<proteinExistence type="inferred from homology"/>
<dbReference type="NCBIfam" id="TIGR02477">
    <property type="entry name" value="PFKA_PPi"/>
    <property type="match status" value="1"/>
</dbReference>
<evidence type="ECO:0000256" key="9">
    <source>
        <dbReference type="ARBA" id="ARBA00048072"/>
    </source>
</evidence>
<keyword evidence="5 10" id="KW-0479">Metal-binding</keyword>
<feature type="binding site" evidence="10">
    <location>
        <begin position="281"/>
        <end position="283"/>
    </location>
    <ligand>
        <name>substrate</name>
    </ligand>
</feature>
<sequence>MIIQSPIELKRTKGDIKDNASLSSTGLLESVSCFQKIRRKWDPCLPNILRSPVKAVEVDNFENGLNKVKYDHFSSFFPITIGSKFVELRAISESTWQHYPARRVGVVLSGGQAAGGHNVIAGIMSYIKVCNPSSQLFGFIGGPEGVYTERYIELKEELIMSQFRNQGGFNIICSGRHKIETEEQMQASLNVCEKLQLNGLVIVGGDDSNTNAAILAEYFKKEGSNIVVIGCPKTIDGDLKNEVIETSFGYDTATKVYCEEIGSIMTSLLTKRDRYHFVRLMGRSASHITLECALQTHPNLTFIGEEIKEKNRSLMSIIDEIVEMILLRESMDKKFGIILLPEGLIEFIPEFELLIKEFNSTLLIDTNKEQIISRLSNEARNLFQELPSEVQNQLLLERDPHGNVQVAKIATEDLLVYLTITKLKEIGKEYLLNNAKTHYLGYEGRCALPSNFDSNYCYALGHTAGALIDNHCTGYIAIIRNLHEHPKLWIPAGCPLVNMMNIEVRKGKSVPVIKKYLVELDGVLFNLFSKVREHWKVIDYYRNPGPIQFDGPLADISNYMICHPKIEDLLPIPNKDSNQITSIGCISPLQMYRCKEILLTPSLLSSKTICTEEEYFSSDTDMTSLLLSKLPFQLNKTNNKTLVFREDDDLIRNNGNLLTNQILQFSNPLSIINNSQSTSTPQSIINSLNFTNTNVGSNVCDFGSGYSIPPSPSSNSPYCIGFLLIGLFQPPGTQNVINGILDNFINLNKIVIFNSIDSLYSGKGYVVNLDESTREIYSYLLNNGGCQFPCSKYEPVTLNLQYNEGFDNIEEKGDGKFNRSVWAPFGNILTDNVWKVFDYYNMSGLVVLGDSDAVTIASYLTENLCRINYNKTCIITVPTSLENNVKNPMIDTCIGFDTVTHNCSTLVGNLLIDAASATKYWYFMKLIGSKTSNLVLETSLQTHPNIVVIPERYSSSECKYVESGIMEVTLDDIITEICDIICLRNNIGDSFGGIIISEGILDQVYPTKEYRRLIFEKLAVDQYDNNEEGNYRIKTNLTANQDSIKNISKLSNLTNNEISVIEDFKSIFKKVEEKLIRKIETCPLIEDVPTELIIAQLVNEELIYRKTQGIYKGNFSYVCFNFGYQVSSTVPTELDCNLGYLNGKLAGKIIEKNLIGGYMTGIKGICSKIEDWYFYAIPLTSLLHLNMQDNVEKMMVANKRNSISSNVKQVNKGDNIYNNSLMTKVHLSCRNNQIDMICSKPYKLFLNAIEKWELNNVYINPGPVQYYGSSKYIINRTLFEEEFYYVKMLQELDDLTRSIKNSCSFGINNTTLETTICLLRSVQSFINIQSTHSKRKRINDTSSQSNLMTKTTSSSCPISYNGTNLITDLLSIDCTKSNIN</sequence>
<name>B6AAJ0_CRYMR</name>
<accession>B6AAJ0</accession>
<dbReference type="RefSeq" id="XP_002139580.1">
    <property type="nucleotide sequence ID" value="XM_002139544.1"/>
</dbReference>
<feature type="active site" description="Proton acceptor" evidence="10">
    <location>
        <position position="236"/>
    </location>
</feature>
<evidence type="ECO:0000256" key="2">
    <source>
        <dbReference type="ARBA" id="ARBA00003138"/>
    </source>
</evidence>
<dbReference type="VEuPathDB" id="CryptoDB:CMU_043050"/>
<dbReference type="OrthoDB" id="537915at2759"/>
<dbReference type="PANTHER" id="PTHR43650">
    <property type="entry name" value="PYROPHOSPHATE--FRUCTOSE 6-PHOSPHATE 1-PHOSPHOTRANSFERASE"/>
    <property type="match status" value="1"/>
</dbReference>
<comment type="caution">
    <text evidence="10">Lacks conserved residue(s) required for the propagation of feature annotation.</text>
</comment>
<feature type="binding site" evidence="10">
    <location>
        <position position="111"/>
    </location>
    <ligand>
        <name>diphosphate</name>
        <dbReference type="ChEBI" id="CHEBI:33019"/>
    </ligand>
</feature>
<dbReference type="GeneID" id="6994475"/>
<dbReference type="Proteomes" id="UP000001460">
    <property type="component" value="Unassembled WGS sequence"/>
</dbReference>
<evidence type="ECO:0000313" key="13">
    <source>
        <dbReference type="Proteomes" id="UP000001460"/>
    </source>
</evidence>
<feature type="binding site" evidence="10">
    <location>
        <begin position="234"/>
        <end position="236"/>
    </location>
    <ligand>
        <name>substrate</name>
    </ligand>
</feature>
<dbReference type="GO" id="GO:0005829">
    <property type="term" value="C:cytosol"/>
    <property type="evidence" value="ECO:0007669"/>
    <property type="project" value="TreeGrafter"/>
</dbReference>
<feature type="domain" description="Phosphofructokinase" evidence="11">
    <location>
        <begin position="103"/>
        <end position="464"/>
    </location>
</feature>
<dbReference type="InterPro" id="IPR035966">
    <property type="entry name" value="PKF_sf"/>
</dbReference>
<keyword evidence="6 10" id="KW-0418">Kinase</keyword>
<feature type="binding site" evidence="10">
    <location>
        <begin position="442"/>
        <end position="445"/>
    </location>
    <ligand>
        <name>substrate</name>
    </ligand>
</feature>
<dbReference type="NCBIfam" id="NF005482">
    <property type="entry name" value="PRK07085.1"/>
    <property type="match status" value="1"/>
</dbReference>
<organism evidence="12 13">
    <name type="scientific">Cryptosporidium muris (strain RN66)</name>
    <dbReference type="NCBI Taxonomy" id="441375"/>
    <lineage>
        <taxon>Eukaryota</taxon>
        <taxon>Sar</taxon>
        <taxon>Alveolata</taxon>
        <taxon>Apicomplexa</taxon>
        <taxon>Conoidasida</taxon>
        <taxon>Coccidia</taxon>
        <taxon>Eucoccidiorida</taxon>
        <taxon>Eimeriorina</taxon>
        <taxon>Cryptosporidiidae</taxon>
        <taxon>Cryptosporidium</taxon>
    </lineage>
</organism>
<evidence type="ECO:0000256" key="3">
    <source>
        <dbReference type="ARBA" id="ARBA00022490"/>
    </source>
</evidence>
<dbReference type="GO" id="GO:0003872">
    <property type="term" value="F:6-phosphofructokinase activity"/>
    <property type="evidence" value="ECO:0007669"/>
    <property type="project" value="UniProtKB-UniRule"/>
</dbReference>
<comment type="catalytic activity">
    <reaction evidence="9 10">
        <text>beta-D-fructose 6-phosphate + diphosphate = beta-D-fructose 1,6-bisphosphate + phosphate + H(+)</text>
        <dbReference type="Rhea" id="RHEA:13613"/>
        <dbReference type="ChEBI" id="CHEBI:15378"/>
        <dbReference type="ChEBI" id="CHEBI:32966"/>
        <dbReference type="ChEBI" id="CHEBI:33019"/>
        <dbReference type="ChEBI" id="CHEBI:43474"/>
        <dbReference type="ChEBI" id="CHEBI:57634"/>
        <dbReference type="EC" id="2.7.1.90"/>
    </reaction>
</comment>
<feature type="site" description="Important for catalytic activity and substrate specificity; stabilizes the transition state when the phosphoryl donor is PPi; prevents ATP from binding by mimicking the alpha-phosphate group of ATP" evidence="10">
    <location>
        <position position="207"/>
    </location>
</feature>
<dbReference type="PRINTS" id="PR00476">
    <property type="entry name" value="PHFRCTKINASE"/>
</dbReference>
<feature type="site" description="Important for catalytic activity; stabilizes the transition state when the phosphoryl donor is PPi" evidence="10">
    <location>
        <position position="233"/>
    </location>
</feature>
<evidence type="ECO:0000256" key="4">
    <source>
        <dbReference type="ARBA" id="ARBA00022679"/>
    </source>
</evidence>
<evidence type="ECO:0000256" key="7">
    <source>
        <dbReference type="ARBA" id="ARBA00022842"/>
    </source>
</evidence>
<dbReference type="InterPro" id="IPR000023">
    <property type="entry name" value="Phosphofructokinase_dom"/>
</dbReference>
<dbReference type="STRING" id="441375.B6AAJ0"/>
<dbReference type="InterPro" id="IPR011183">
    <property type="entry name" value="PfpB_PPi_PFK"/>
</dbReference>
<dbReference type="GO" id="GO:0006002">
    <property type="term" value="P:fructose 6-phosphate metabolic process"/>
    <property type="evidence" value="ECO:0007669"/>
    <property type="project" value="InterPro"/>
</dbReference>
<dbReference type="GO" id="GO:0009749">
    <property type="term" value="P:response to glucose"/>
    <property type="evidence" value="ECO:0007669"/>
    <property type="project" value="TreeGrafter"/>
</dbReference>
<dbReference type="GO" id="GO:0005524">
    <property type="term" value="F:ATP binding"/>
    <property type="evidence" value="ECO:0007669"/>
    <property type="project" value="InterPro"/>
</dbReference>
<feature type="domain" description="Phosphofructokinase" evidence="11">
    <location>
        <begin position="736"/>
        <end position="1001"/>
    </location>
</feature>
<comment type="cofactor">
    <cofactor evidence="1 10">
        <name>Mg(2+)</name>
        <dbReference type="ChEBI" id="CHEBI:18420"/>
    </cofactor>
</comment>
<dbReference type="Gene3D" id="3.40.50.460">
    <property type="entry name" value="Phosphofructokinase domain"/>
    <property type="match status" value="3"/>
</dbReference>
<keyword evidence="8 10" id="KW-0324">Glycolysis</keyword>
<dbReference type="eggNOG" id="KOG2440">
    <property type="taxonomic scope" value="Eukaryota"/>
</dbReference>
<evidence type="ECO:0000313" key="12">
    <source>
        <dbReference type="EMBL" id="EEA05231.1"/>
    </source>
</evidence>
<keyword evidence="7 10" id="KW-0460">Magnesium</keyword>
<comment type="activity regulation">
    <text evidence="10">Non-allosteric.</text>
</comment>